<evidence type="ECO:0000256" key="2">
    <source>
        <dbReference type="ARBA" id="ARBA00022980"/>
    </source>
</evidence>
<dbReference type="Gene3D" id="2.40.50.100">
    <property type="match status" value="1"/>
</dbReference>
<dbReference type="Pfam" id="PF01016">
    <property type="entry name" value="Ribosomal_L27"/>
    <property type="match status" value="1"/>
</dbReference>
<dbReference type="PROSITE" id="PS00831">
    <property type="entry name" value="RIBOSOMAL_L27"/>
    <property type="match status" value="1"/>
</dbReference>
<evidence type="ECO:0000313" key="8">
    <source>
        <dbReference type="Proteomes" id="UP000515743"/>
    </source>
</evidence>
<name>A0A7G7CR06_9CORY</name>
<evidence type="ECO:0000256" key="4">
    <source>
        <dbReference type="ARBA" id="ARBA00035175"/>
    </source>
</evidence>
<dbReference type="InterPro" id="IPR001684">
    <property type="entry name" value="Ribosomal_bL27"/>
</dbReference>
<dbReference type="AlphaFoldDB" id="A0A7G7CR06"/>
<dbReference type="PRINTS" id="PR00063">
    <property type="entry name" value="RIBOSOMALL27"/>
</dbReference>
<organism evidence="7 8">
    <name type="scientific">Corynebacterium incognita</name>
    <dbReference type="NCBI Taxonomy" id="2754725"/>
    <lineage>
        <taxon>Bacteria</taxon>
        <taxon>Bacillati</taxon>
        <taxon>Actinomycetota</taxon>
        <taxon>Actinomycetes</taxon>
        <taxon>Mycobacteriales</taxon>
        <taxon>Corynebacteriaceae</taxon>
        <taxon>Corynebacterium</taxon>
    </lineage>
</organism>
<feature type="region of interest" description="Disordered" evidence="6">
    <location>
        <begin position="1"/>
        <end position="27"/>
    </location>
</feature>
<dbReference type="RefSeq" id="WP_185176396.1">
    <property type="nucleotide sequence ID" value="NZ_CP059404.1"/>
</dbReference>
<dbReference type="FunFam" id="2.40.50.100:FF:000020">
    <property type="entry name" value="50S ribosomal protein L27"/>
    <property type="match status" value="1"/>
</dbReference>
<gene>
    <name evidence="5 7" type="primary">rpmA</name>
    <name evidence="7" type="ORF">H0194_03095</name>
</gene>
<comment type="similarity">
    <text evidence="1 5">Belongs to the bacterial ribosomal protein bL27 family.</text>
</comment>
<dbReference type="NCBIfam" id="TIGR00062">
    <property type="entry name" value="L27"/>
    <property type="match status" value="1"/>
</dbReference>
<dbReference type="GO" id="GO:0022625">
    <property type="term" value="C:cytosolic large ribosomal subunit"/>
    <property type="evidence" value="ECO:0007669"/>
    <property type="project" value="TreeGrafter"/>
</dbReference>
<evidence type="ECO:0000256" key="6">
    <source>
        <dbReference type="SAM" id="MobiDB-lite"/>
    </source>
</evidence>
<dbReference type="HAMAP" id="MF_00539">
    <property type="entry name" value="Ribosomal_bL27"/>
    <property type="match status" value="1"/>
</dbReference>
<evidence type="ECO:0000256" key="5">
    <source>
        <dbReference type="HAMAP-Rule" id="MF_00539"/>
    </source>
</evidence>
<protein>
    <recommendedName>
        <fullName evidence="4 5">Large ribosomal subunit protein bL27</fullName>
    </recommendedName>
</protein>
<sequence>MAHKKGASSSSNGRDSESKRLGVKRFGGQKVNAGEILVRQRGTKFHPGENVGRGGDDTLFALESGSVQFSIKRGRRMVNIEPIAESAAPAEAAEATA</sequence>
<dbReference type="EMBL" id="CP059404">
    <property type="protein sequence ID" value="QNE90022.1"/>
    <property type="molecule type" value="Genomic_DNA"/>
</dbReference>
<evidence type="ECO:0000313" key="7">
    <source>
        <dbReference type="EMBL" id="QNE90022.1"/>
    </source>
</evidence>
<dbReference type="GO" id="GO:0006412">
    <property type="term" value="P:translation"/>
    <property type="evidence" value="ECO:0007669"/>
    <property type="project" value="UniProtKB-UniRule"/>
</dbReference>
<evidence type="ECO:0000256" key="3">
    <source>
        <dbReference type="ARBA" id="ARBA00023274"/>
    </source>
</evidence>
<dbReference type="KEGG" id="cik:H0194_03095"/>
<accession>A0A7G7CR06</accession>
<dbReference type="PANTHER" id="PTHR15893:SF0">
    <property type="entry name" value="LARGE RIBOSOMAL SUBUNIT PROTEIN BL27M"/>
    <property type="match status" value="1"/>
</dbReference>
<dbReference type="GO" id="GO:0003735">
    <property type="term" value="F:structural constituent of ribosome"/>
    <property type="evidence" value="ECO:0007669"/>
    <property type="project" value="InterPro"/>
</dbReference>
<keyword evidence="8" id="KW-1185">Reference proteome</keyword>
<keyword evidence="2 5" id="KW-0689">Ribosomal protein</keyword>
<evidence type="ECO:0000256" key="1">
    <source>
        <dbReference type="ARBA" id="ARBA00010797"/>
    </source>
</evidence>
<dbReference type="PANTHER" id="PTHR15893">
    <property type="entry name" value="RIBOSOMAL PROTEIN L27"/>
    <property type="match status" value="1"/>
</dbReference>
<dbReference type="SUPFAM" id="SSF110324">
    <property type="entry name" value="Ribosomal L27 protein-like"/>
    <property type="match status" value="1"/>
</dbReference>
<reference evidence="7 8" key="1">
    <citation type="submission" date="2020-07" db="EMBL/GenBank/DDBJ databases">
        <title>Complete genome and description of Corynebacterium incognita strain Marseille-Q3630 sp. nov.</title>
        <authorList>
            <person name="Boxberger M."/>
        </authorList>
    </citation>
    <scope>NUCLEOTIDE SEQUENCE [LARGE SCALE GENOMIC DNA]</scope>
    <source>
        <strain evidence="7 8">Marseille-Q3630</strain>
    </source>
</reference>
<keyword evidence="3 5" id="KW-0687">Ribonucleoprotein</keyword>
<dbReference type="InterPro" id="IPR018261">
    <property type="entry name" value="Ribosomal_bL27_CS"/>
</dbReference>
<proteinExistence type="inferred from homology"/>
<dbReference type="Proteomes" id="UP000515743">
    <property type="component" value="Chromosome"/>
</dbReference>